<evidence type="ECO:0000313" key="1">
    <source>
        <dbReference type="EMBL" id="CAF2906498.1"/>
    </source>
</evidence>
<dbReference type="PROSITE" id="PS51184">
    <property type="entry name" value="JMJC"/>
    <property type="match status" value="1"/>
</dbReference>
<accession>A0A7R8CRL5</accession>
<dbReference type="OrthoDB" id="47172at2759"/>
<sequence>MYHKSWPSLFVCKAGMSSRCHVDAFDSHFWMYLIKGKKKWTFFNPEFMANLCPIYHSSLDPSFMAANRDNIKKIPRKEVYLEPGQLLYVPHGWPHIVDNLEDSIAVSGNFVNYTNLPHALKQLKMISLSDACFLDFLEEFQRSHLTF</sequence>
<keyword evidence="2" id="KW-1185">Reference proteome</keyword>
<dbReference type="InterPro" id="IPR041667">
    <property type="entry name" value="Cupin_8"/>
</dbReference>
<dbReference type="AlphaFoldDB" id="A0A7R8CRL5"/>
<proteinExistence type="predicted"/>
<dbReference type="GO" id="GO:0033749">
    <property type="term" value="F:histone H4R3 demethylase activity"/>
    <property type="evidence" value="ECO:0007669"/>
    <property type="project" value="TreeGrafter"/>
</dbReference>
<gene>
    <name evidence="1" type="ORF">LSAA_7761</name>
</gene>
<dbReference type="GO" id="GO:0005737">
    <property type="term" value="C:cytoplasm"/>
    <property type="evidence" value="ECO:0007669"/>
    <property type="project" value="TreeGrafter"/>
</dbReference>
<dbReference type="PANTHER" id="PTHR12480">
    <property type="entry name" value="ARGININE DEMETHYLASE AND LYSYL-HYDROXYLASE JMJD"/>
    <property type="match status" value="1"/>
</dbReference>
<dbReference type="Gene3D" id="2.60.120.650">
    <property type="entry name" value="Cupin"/>
    <property type="match status" value="1"/>
</dbReference>
<dbReference type="GO" id="GO:0005634">
    <property type="term" value="C:nucleus"/>
    <property type="evidence" value="ECO:0007669"/>
    <property type="project" value="TreeGrafter"/>
</dbReference>
<dbReference type="InterPro" id="IPR050910">
    <property type="entry name" value="JMJD6_ArgDemeth/LysHydrox"/>
</dbReference>
<dbReference type="SUPFAM" id="SSF51197">
    <property type="entry name" value="Clavaminate synthase-like"/>
    <property type="match status" value="1"/>
</dbReference>
<protein>
    <submittedName>
        <fullName evidence="1">(salmon louse) hypothetical protein</fullName>
    </submittedName>
</protein>
<reference evidence="1" key="1">
    <citation type="submission" date="2021-02" db="EMBL/GenBank/DDBJ databases">
        <authorList>
            <person name="Bekaert M."/>
        </authorList>
    </citation>
    <scope>NUCLEOTIDE SEQUENCE</scope>
    <source>
        <strain evidence="1">IoA-00</strain>
    </source>
</reference>
<dbReference type="Pfam" id="PF13621">
    <property type="entry name" value="Cupin_8"/>
    <property type="match status" value="1"/>
</dbReference>
<evidence type="ECO:0000313" key="2">
    <source>
        <dbReference type="Proteomes" id="UP000675881"/>
    </source>
</evidence>
<dbReference type="EMBL" id="HG994582">
    <property type="protein sequence ID" value="CAF2906498.1"/>
    <property type="molecule type" value="Genomic_DNA"/>
</dbReference>
<dbReference type="InterPro" id="IPR003347">
    <property type="entry name" value="JmjC_dom"/>
</dbReference>
<dbReference type="Proteomes" id="UP000675881">
    <property type="component" value="Chromosome 3"/>
</dbReference>
<organism evidence="1 2">
    <name type="scientific">Lepeophtheirus salmonis</name>
    <name type="common">Salmon louse</name>
    <name type="synonym">Caligus salmonis</name>
    <dbReference type="NCBI Taxonomy" id="72036"/>
    <lineage>
        <taxon>Eukaryota</taxon>
        <taxon>Metazoa</taxon>
        <taxon>Ecdysozoa</taxon>
        <taxon>Arthropoda</taxon>
        <taxon>Crustacea</taxon>
        <taxon>Multicrustacea</taxon>
        <taxon>Hexanauplia</taxon>
        <taxon>Copepoda</taxon>
        <taxon>Siphonostomatoida</taxon>
        <taxon>Caligidae</taxon>
        <taxon>Lepeophtheirus</taxon>
    </lineage>
</organism>
<dbReference type="PANTHER" id="PTHR12480:SF22">
    <property type="entry name" value="JMJC DOMAIN-CONTAINING PROTEIN"/>
    <property type="match status" value="1"/>
</dbReference>
<name>A0A7R8CRL5_LEPSM</name>
<dbReference type="SMART" id="SM00558">
    <property type="entry name" value="JmjC"/>
    <property type="match status" value="1"/>
</dbReference>
<dbReference type="GO" id="GO:0106140">
    <property type="term" value="F:P-TEFb complex binding"/>
    <property type="evidence" value="ECO:0007669"/>
    <property type="project" value="TreeGrafter"/>
</dbReference>